<evidence type="ECO:0000256" key="6">
    <source>
        <dbReference type="ARBA" id="ARBA00023315"/>
    </source>
</evidence>
<comment type="caution">
    <text evidence="10">The sequence shown here is derived from an EMBL/GenBank/DDBJ whole genome shotgun (WGS) entry which is preliminary data.</text>
</comment>
<dbReference type="EC" id="2.3.1.20" evidence="4"/>
<dbReference type="InterPro" id="IPR000801">
    <property type="entry name" value="Esterase-like"/>
</dbReference>
<name>A0A231HAZ9_9NOCA</name>
<dbReference type="PANTHER" id="PTHR48098:SF1">
    <property type="entry name" value="DIACYLGLYCEROL ACYLTRANSFERASE_MYCOLYLTRANSFERASE AG85A"/>
    <property type="match status" value="1"/>
</dbReference>
<evidence type="ECO:0000313" key="11">
    <source>
        <dbReference type="Proteomes" id="UP000215506"/>
    </source>
</evidence>
<evidence type="ECO:0000256" key="5">
    <source>
        <dbReference type="ARBA" id="ARBA00022679"/>
    </source>
</evidence>
<organism evidence="10 11">
    <name type="scientific">Nocardia cerradoensis</name>
    <dbReference type="NCBI Taxonomy" id="85688"/>
    <lineage>
        <taxon>Bacteria</taxon>
        <taxon>Bacillati</taxon>
        <taxon>Actinomycetota</taxon>
        <taxon>Actinomycetes</taxon>
        <taxon>Mycobacteriales</taxon>
        <taxon>Nocardiaceae</taxon>
        <taxon>Nocardia</taxon>
    </lineage>
</organism>
<keyword evidence="9" id="KW-0732">Signal</keyword>
<comment type="catalytic activity">
    <reaction evidence="1">
        <text>2 alpha,alpha'-trehalose 6-mycolate = alpha,alpha'-trehalose 6,6'-bismycolate + alpha,alpha-trehalose</text>
        <dbReference type="Rhea" id="RHEA:23472"/>
        <dbReference type="ChEBI" id="CHEBI:16551"/>
        <dbReference type="ChEBI" id="CHEBI:18195"/>
        <dbReference type="ChEBI" id="CHEBI:18234"/>
        <dbReference type="EC" id="2.3.1.122"/>
    </reaction>
</comment>
<accession>A0A231HAZ9</accession>
<reference evidence="10 11" key="1">
    <citation type="submission" date="2017-07" db="EMBL/GenBank/DDBJ databases">
        <title>First draft Genome Sequence of Nocardia cerradoensis isolated from human infection.</title>
        <authorList>
            <person name="Carrasco G."/>
        </authorList>
    </citation>
    <scope>NUCLEOTIDE SEQUENCE [LARGE SCALE GENOMIC DNA]</scope>
    <source>
        <strain evidence="10 11">CNM20130759</strain>
    </source>
</reference>
<evidence type="ECO:0000256" key="3">
    <source>
        <dbReference type="ARBA" id="ARBA00012820"/>
    </source>
</evidence>
<evidence type="ECO:0000313" key="10">
    <source>
        <dbReference type="EMBL" id="OXR46002.1"/>
    </source>
</evidence>
<keyword evidence="6 10" id="KW-0012">Acyltransferase</keyword>
<protein>
    <recommendedName>
        <fullName evidence="7">Acyl-CoA:diacylglycerol acyltransferase</fullName>
        <ecNumber evidence="3">2.3.1.122</ecNumber>
        <ecNumber evidence="4">2.3.1.20</ecNumber>
    </recommendedName>
</protein>
<dbReference type="PANTHER" id="PTHR48098">
    <property type="entry name" value="ENTEROCHELIN ESTERASE-RELATED"/>
    <property type="match status" value="1"/>
</dbReference>
<evidence type="ECO:0000256" key="2">
    <source>
        <dbReference type="ARBA" id="ARBA00005874"/>
    </source>
</evidence>
<feature type="signal peptide" evidence="9">
    <location>
        <begin position="1"/>
        <end position="39"/>
    </location>
</feature>
<proteinExistence type="inferred from homology"/>
<evidence type="ECO:0000256" key="4">
    <source>
        <dbReference type="ARBA" id="ARBA00013244"/>
    </source>
</evidence>
<keyword evidence="5 10" id="KW-0808">Transferase</keyword>
<feature type="chain" id="PRO_5038861163" description="Acyl-CoA:diacylglycerol acyltransferase" evidence="9">
    <location>
        <begin position="40"/>
        <end position="368"/>
    </location>
</feature>
<dbReference type="Gene3D" id="3.40.50.1820">
    <property type="entry name" value="alpha/beta hydrolase"/>
    <property type="match status" value="1"/>
</dbReference>
<comment type="catalytic activity">
    <reaction evidence="8">
        <text>an acyl-CoA + a 1,2-diacyl-sn-glycerol = a triacyl-sn-glycerol + CoA</text>
        <dbReference type="Rhea" id="RHEA:10868"/>
        <dbReference type="ChEBI" id="CHEBI:17815"/>
        <dbReference type="ChEBI" id="CHEBI:57287"/>
        <dbReference type="ChEBI" id="CHEBI:58342"/>
        <dbReference type="ChEBI" id="CHEBI:64615"/>
        <dbReference type="EC" id="2.3.1.20"/>
    </reaction>
</comment>
<sequence length="368" mass="38294">MASSNRAGRFAGRYRVRRRTRVATVAAAAVLAAVSASTAAGPAAAAGDPVVDSGAPLAHPVSADGSKIVDFSVVDGRNVTLQVYSAAMDKPITINVQRPADASTPRPVLYLLNGAGGGEDSATWDNKAPDALKFLADKDVNVVQPVGGAWSYYTDWRAPDPKLGVNKWRTFFTEELPPIIDGALGTNGLNAIAGLSTSGTSVLQLPIAKPGLYKSVAAYSGCAQISDPVGYTAVNLAVNVWGGGNTVNMYGPQNDPMWAANDPYVHADQLRGLNLFISSGSGLPGQWDTLNGPYTLPGPGGLANQLVIGGVIEAAVNYCSHNLQAKLNGLGIPATYDFTPTGTHSWGYWHDALIQSWPVLAAGLQLPA</sequence>
<comment type="similarity">
    <text evidence="2">Belongs to the mycobacterial A85 antigen family.</text>
</comment>
<dbReference type="InterPro" id="IPR006311">
    <property type="entry name" value="TAT_signal"/>
</dbReference>
<dbReference type="InterPro" id="IPR050583">
    <property type="entry name" value="Mycobacterial_A85_antigen"/>
</dbReference>
<dbReference type="Pfam" id="PF00756">
    <property type="entry name" value="Esterase"/>
    <property type="match status" value="1"/>
</dbReference>
<dbReference type="SUPFAM" id="SSF53474">
    <property type="entry name" value="alpha/beta-Hydrolases"/>
    <property type="match status" value="1"/>
</dbReference>
<evidence type="ECO:0000256" key="9">
    <source>
        <dbReference type="SAM" id="SignalP"/>
    </source>
</evidence>
<evidence type="ECO:0000256" key="7">
    <source>
        <dbReference type="ARBA" id="ARBA00032572"/>
    </source>
</evidence>
<dbReference type="PROSITE" id="PS51318">
    <property type="entry name" value="TAT"/>
    <property type="match status" value="1"/>
</dbReference>
<dbReference type="Proteomes" id="UP000215506">
    <property type="component" value="Unassembled WGS sequence"/>
</dbReference>
<dbReference type="InterPro" id="IPR029058">
    <property type="entry name" value="AB_hydrolase_fold"/>
</dbReference>
<dbReference type="GO" id="GO:0050348">
    <property type="term" value="F:trehalose O-mycolyltransferase activity"/>
    <property type="evidence" value="ECO:0007669"/>
    <property type="project" value="UniProtKB-EC"/>
</dbReference>
<keyword evidence="11" id="KW-1185">Reference proteome</keyword>
<dbReference type="GO" id="GO:0004144">
    <property type="term" value="F:diacylglycerol O-acyltransferase activity"/>
    <property type="evidence" value="ECO:0007669"/>
    <property type="project" value="UniProtKB-EC"/>
</dbReference>
<gene>
    <name evidence="10" type="primary">fbpA_4</name>
    <name evidence="10" type="ORF">B7C42_02295</name>
</gene>
<evidence type="ECO:0000256" key="1">
    <source>
        <dbReference type="ARBA" id="ARBA00000697"/>
    </source>
</evidence>
<evidence type="ECO:0000256" key="8">
    <source>
        <dbReference type="ARBA" id="ARBA00048109"/>
    </source>
</evidence>
<dbReference type="EC" id="2.3.1.122" evidence="3"/>
<dbReference type="AlphaFoldDB" id="A0A231HAZ9"/>
<dbReference type="EMBL" id="NGAF01000003">
    <property type="protein sequence ID" value="OXR46002.1"/>
    <property type="molecule type" value="Genomic_DNA"/>
</dbReference>